<dbReference type="Proteomes" id="UP000204221">
    <property type="component" value="Chromosome"/>
</dbReference>
<dbReference type="RefSeq" id="WP_093941010.1">
    <property type="nucleotide sequence ID" value="NZ_CP022521.1"/>
</dbReference>
<gene>
    <name evidence="1" type="ORF">AHOG_09375</name>
</gene>
<accession>A0A221W168</accession>
<reference evidence="1 2" key="1">
    <citation type="submission" date="2017-07" db="EMBL/GenBank/DDBJ databases">
        <title>Complete genome sequence of Actinoalloteichus hoggarensis DSM 45943, type strain of Actinoalloteichus hoggarensis.</title>
        <authorList>
            <person name="Ruckert C."/>
            <person name="Nouioui I."/>
            <person name="Willmese J."/>
            <person name="van Wezel G."/>
            <person name="Klenk H.-P."/>
            <person name="Kalinowski J."/>
            <person name="Zotchev S.B."/>
        </authorList>
    </citation>
    <scope>NUCLEOTIDE SEQUENCE [LARGE SCALE GENOMIC DNA]</scope>
    <source>
        <strain evidence="1 2">DSM 45943</strain>
    </source>
</reference>
<dbReference type="InterPro" id="IPR007278">
    <property type="entry name" value="DUF397"/>
</dbReference>
<name>A0A221W168_9PSEU</name>
<proteinExistence type="predicted"/>
<evidence type="ECO:0000313" key="2">
    <source>
        <dbReference type="Proteomes" id="UP000204221"/>
    </source>
</evidence>
<dbReference type="KEGG" id="ahg:AHOG_09375"/>
<sequence>MTAPKDWQKPSRSGPAANCVEIGQAPGLVGIRDTKNRDGGTLLINHTTFGTFLQAIRDDRLR</sequence>
<dbReference type="EMBL" id="CP022521">
    <property type="protein sequence ID" value="ASO19519.1"/>
    <property type="molecule type" value="Genomic_DNA"/>
</dbReference>
<keyword evidence="2" id="KW-1185">Reference proteome</keyword>
<organism evidence="1 2">
    <name type="scientific">Actinoalloteichus hoggarensis</name>
    <dbReference type="NCBI Taxonomy" id="1470176"/>
    <lineage>
        <taxon>Bacteria</taxon>
        <taxon>Bacillati</taxon>
        <taxon>Actinomycetota</taxon>
        <taxon>Actinomycetes</taxon>
        <taxon>Pseudonocardiales</taxon>
        <taxon>Pseudonocardiaceae</taxon>
        <taxon>Actinoalloteichus</taxon>
    </lineage>
</organism>
<dbReference type="AlphaFoldDB" id="A0A221W168"/>
<dbReference type="Pfam" id="PF04149">
    <property type="entry name" value="DUF397"/>
    <property type="match status" value="1"/>
</dbReference>
<dbReference type="OrthoDB" id="3698874at2"/>
<protein>
    <submittedName>
        <fullName evidence="1">Uncharacterized protein</fullName>
    </submittedName>
</protein>
<evidence type="ECO:0000313" key="1">
    <source>
        <dbReference type="EMBL" id="ASO19519.1"/>
    </source>
</evidence>